<comment type="similarity">
    <text evidence="2">Belongs to the peptidase S54 family.</text>
</comment>
<evidence type="ECO:0000256" key="6">
    <source>
        <dbReference type="ARBA" id="ARBA00023136"/>
    </source>
</evidence>
<proteinExistence type="inferred from homology"/>
<feature type="domain" description="Peptidase S54 rhomboid" evidence="7">
    <location>
        <begin position="39"/>
        <end position="182"/>
    </location>
</feature>
<dbReference type="GO" id="GO:0004252">
    <property type="term" value="F:serine-type endopeptidase activity"/>
    <property type="evidence" value="ECO:0007669"/>
    <property type="project" value="InterPro"/>
</dbReference>
<dbReference type="EMBL" id="CP091957">
    <property type="protein sequence ID" value="UOG56239.1"/>
    <property type="molecule type" value="Genomic_DNA"/>
</dbReference>
<dbReference type="InterPro" id="IPR050925">
    <property type="entry name" value="Rhomboid_protease_S54"/>
</dbReference>
<dbReference type="GO" id="GO:0016020">
    <property type="term" value="C:membrane"/>
    <property type="evidence" value="ECO:0007669"/>
    <property type="project" value="UniProtKB-SubCell"/>
</dbReference>
<keyword evidence="5" id="KW-1133">Transmembrane helix</keyword>
<dbReference type="AlphaFoldDB" id="A0A9Q8RML7"/>
<keyword evidence="3" id="KW-0812">Transmembrane</keyword>
<dbReference type="InterPro" id="IPR035952">
    <property type="entry name" value="Rhomboid-like_sf"/>
</dbReference>
<evidence type="ECO:0000256" key="5">
    <source>
        <dbReference type="ARBA" id="ARBA00022989"/>
    </source>
</evidence>
<organism evidence="8 9">
    <name type="scientific">Leptospira noguchii</name>
    <dbReference type="NCBI Taxonomy" id="28182"/>
    <lineage>
        <taxon>Bacteria</taxon>
        <taxon>Pseudomonadati</taxon>
        <taxon>Spirochaetota</taxon>
        <taxon>Spirochaetia</taxon>
        <taxon>Leptospirales</taxon>
        <taxon>Leptospiraceae</taxon>
        <taxon>Leptospira</taxon>
    </lineage>
</organism>
<evidence type="ECO:0000256" key="3">
    <source>
        <dbReference type="ARBA" id="ARBA00022692"/>
    </source>
</evidence>
<accession>A0A9Q8RML7</accession>
<dbReference type="Gene3D" id="1.20.1540.10">
    <property type="entry name" value="Rhomboid-like"/>
    <property type="match status" value="1"/>
</dbReference>
<gene>
    <name evidence="8" type="ORF">MAL03_15670</name>
</gene>
<evidence type="ECO:0000256" key="1">
    <source>
        <dbReference type="ARBA" id="ARBA00004141"/>
    </source>
</evidence>
<dbReference type="PANTHER" id="PTHR43731">
    <property type="entry name" value="RHOMBOID PROTEASE"/>
    <property type="match status" value="1"/>
</dbReference>
<keyword evidence="4" id="KW-0378">Hydrolase</keyword>
<sequence>MITLLICLLTFAISIWCFASEEKLDKFILSPYRLNRNKNYYTLLTSGFIHADWMHLIFNMVSFYSFGRNLEMTVGPIWFVLFYLGTILITSVISWRKNLDNPLYSTLGASGGVCGVLFATILFYPDLSLYMMFIPIPIPGAIYAVLYLVYTYFSSRGGAADGINHDAHLWGALCGIAFALLLEPTILSRVLRNILGSWS</sequence>
<evidence type="ECO:0000313" key="8">
    <source>
        <dbReference type="EMBL" id="UOG56239.1"/>
    </source>
</evidence>
<dbReference type="InterPro" id="IPR022764">
    <property type="entry name" value="Peptidase_S54_rhomboid_dom"/>
</dbReference>
<dbReference type="SUPFAM" id="SSF144091">
    <property type="entry name" value="Rhomboid-like"/>
    <property type="match status" value="1"/>
</dbReference>
<reference evidence="8" key="1">
    <citation type="submission" date="2022-02" db="EMBL/GenBank/DDBJ databases">
        <title>The genetically variable rfb locus in Leptospira is a mobile cassette and a molecular signature of serovar identity.</title>
        <authorList>
            <person name="Nieves C."/>
            <person name="Vincent A.T."/>
            <person name="Zarantonelli L."/>
            <person name="Picardeau M."/>
            <person name="Veyrier F.J."/>
            <person name="Buschiazzo A."/>
        </authorList>
    </citation>
    <scope>NUCLEOTIDE SEQUENCE</scope>
    <source>
        <strain evidence="8">IP1512017</strain>
    </source>
</reference>
<evidence type="ECO:0000256" key="4">
    <source>
        <dbReference type="ARBA" id="ARBA00022801"/>
    </source>
</evidence>
<dbReference type="PANTHER" id="PTHR43731:SF14">
    <property type="entry name" value="PRESENILIN-ASSOCIATED RHOMBOID-LIKE PROTEIN, MITOCHONDRIAL"/>
    <property type="match status" value="1"/>
</dbReference>
<dbReference type="Proteomes" id="UP000829829">
    <property type="component" value="Chromosome 1"/>
</dbReference>
<evidence type="ECO:0000259" key="7">
    <source>
        <dbReference type="Pfam" id="PF01694"/>
    </source>
</evidence>
<evidence type="ECO:0000256" key="2">
    <source>
        <dbReference type="ARBA" id="ARBA00009045"/>
    </source>
</evidence>
<dbReference type="RefSeq" id="WP_002148811.1">
    <property type="nucleotide sequence ID" value="NZ_CP091928.1"/>
</dbReference>
<name>A0A9Q8RML7_9LEPT</name>
<dbReference type="GO" id="GO:0006508">
    <property type="term" value="P:proteolysis"/>
    <property type="evidence" value="ECO:0007669"/>
    <property type="project" value="UniProtKB-KW"/>
</dbReference>
<evidence type="ECO:0000313" key="9">
    <source>
        <dbReference type="Proteomes" id="UP000829829"/>
    </source>
</evidence>
<keyword evidence="6" id="KW-0472">Membrane</keyword>
<dbReference type="Pfam" id="PF01694">
    <property type="entry name" value="Rhomboid"/>
    <property type="match status" value="1"/>
</dbReference>
<comment type="subcellular location">
    <subcellularLocation>
        <location evidence="1">Membrane</location>
        <topology evidence="1">Multi-pass membrane protein</topology>
    </subcellularLocation>
</comment>
<protein>
    <submittedName>
        <fullName evidence="8">Rhomboid family intramembrane serine protease</fullName>
    </submittedName>
</protein>
<keyword evidence="8" id="KW-0645">Protease</keyword>